<comment type="caution">
    <text evidence="3">The sequence shown here is derived from an EMBL/GenBank/DDBJ whole genome shotgun (WGS) entry which is preliminary data.</text>
</comment>
<evidence type="ECO:0000256" key="1">
    <source>
        <dbReference type="SAM" id="MobiDB-lite"/>
    </source>
</evidence>
<dbReference type="Gene3D" id="3.40.30.10">
    <property type="entry name" value="Glutaredoxin"/>
    <property type="match status" value="1"/>
</dbReference>
<feature type="compositionally biased region" description="Polar residues" evidence="1">
    <location>
        <begin position="23"/>
        <end position="35"/>
    </location>
</feature>
<dbReference type="GO" id="GO:0009535">
    <property type="term" value="C:chloroplast thylakoid membrane"/>
    <property type="evidence" value="ECO:0007669"/>
    <property type="project" value="TreeGrafter"/>
</dbReference>
<dbReference type="AlphaFoldDB" id="A0A9D4Z4L9"/>
<dbReference type="PANTHER" id="PTHR47353:SF1">
    <property type="entry name" value="THIOREDOXIN-LIKE PROTEIN HCF164, CHLOROPLASTIC"/>
    <property type="match status" value="1"/>
</dbReference>
<proteinExistence type="predicted"/>
<dbReference type="InterPro" id="IPR044241">
    <property type="entry name" value="TxlA/HCF164"/>
</dbReference>
<name>A0A9D4Z4L9_ADICA</name>
<evidence type="ECO:0000313" key="4">
    <source>
        <dbReference type="Proteomes" id="UP000886520"/>
    </source>
</evidence>
<feature type="region of interest" description="Disordered" evidence="1">
    <location>
        <begin position="1"/>
        <end position="41"/>
    </location>
</feature>
<dbReference type="Proteomes" id="UP000886520">
    <property type="component" value="Chromosome 22"/>
</dbReference>
<dbReference type="GO" id="GO:0016671">
    <property type="term" value="F:oxidoreductase activity, acting on a sulfur group of donors, disulfide as acceptor"/>
    <property type="evidence" value="ECO:0007669"/>
    <property type="project" value="TreeGrafter"/>
</dbReference>
<gene>
    <name evidence="3" type="ORF">GOP47_0022782</name>
</gene>
<dbReference type="Pfam" id="PF00085">
    <property type="entry name" value="Thioredoxin"/>
    <property type="match status" value="1"/>
</dbReference>
<dbReference type="OrthoDB" id="2121326at2759"/>
<evidence type="ECO:0000313" key="3">
    <source>
        <dbReference type="EMBL" id="KAI5062243.1"/>
    </source>
</evidence>
<accession>A0A9D4Z4L9</accession>
<keyword evidence="4" id="KW-1185">Reference proteome</keyword>
<dbReference type="InterPro" id="IPR013766">
    <property type="entry name" value="Thioredoxin_domain"/>
</dbReference>
<evidence type="ECO:0000259" key="2">
    <source>
        <dbReference type="PROSITE" id="PS51352"/>
    </source>
</evidence>
<protein>
    <recommendedName>
        <fullName evidence="2">Thioredoxin domain-containing protein</fullName>
    </recommendedName>
</protein>
<reference evidence="3" key="1">
    <citation type="submission" date="2021-01" db="EMBL/GenBank/DDBJ databases">
        <title>Adiantum capillus-veneris genome.</title>
        <authorList>
            <person name="Fang Y."/>
            <person name="Liao Q."/>
        </authorList>
    </citation>
    <scope>NUCLEOTIDE SEQUENCE</scope>
    <source>
        <strain evidence="3">H3</strain>
        <tissue evidence="3">Leaf</tissue>
    </source>
</reference>
<dbReference type="EMBL" id="JABFUD020000022">
    <property type="protein sequence ID" value="KAI5062243.1"/>
    <property type="molecule type" value="Genomic_DNA"/>
</dbReference>
<dbReference type="PANTHER" id="PTHR47353">
    <property type="entry name" value="THIOREDOXIN-LIKE PROTEIN HCF164, CHLOROPLASTIC"/>
    <property type="match status" value="1"/>
</dbReference>
<organism evidence="3 4">
    <name type="scientific">Adiantum capillus-veneris</name>
    <name type="common">Maidenhair fern</name>
    <dbReference type="NCBI Taxonomy" id="13818"/>
    <lineage>
        <taxon>Eukaryota</taxon>
        <taxon>Viridiplantae</taxon>
        <taxon>Streptophyta</taxon>
        <taxon>Embryophyta</taxon>
        <taxon>Tracheophyta</taxon>
        <taxon>Polypodiopsida</taxon>
        <taxon>Polypodiidae</taxon>
        <taxon>Polypodiales</taxon>
        <taxon>Pteridineae</taxon>
        <taxon>Pteridaceae</taxon>
        <taxon>Vittarioideae</taxon>
        <taxon>Adiantum</taxon>
    </lineage>
</organism>
<dbReference type="GO" id="GO:0010190">
    <property type="term" value="P:cytochrome b6f complex assembly"/>
    <property type="evidence" value="ECO:0007669"/>
    <property type="project" value="TreeGrafter"/>
</dbReference>
<dbReference type="SUPFAM" id="SSF52833">
    <property type="entry name" value="Thioredoxin-like"/>
    <property type="match status" value="1"/>
</dbReference>
<dbReference type="PROSITE" id="PS51352">
    <property type="entry name" value="THIOREDOXIN_2"/>
    <property type="match status" value="1"/>
</dbReference>
<dbReference type="InterPro" id="IPR036249">
    <property type="entry name" value="Thioredoxin-like_sf"/>
</dbReference>
<feature type="domain" description="Thioredoxin" evidence="2">
    <location>
        <begin position="136"/>
        <end position="248"/>
    </location>
</feature>
<sequence>MYTDNCMEEPLDRSRARGGASSPSTQTLKASSESSRLLKLDRAERKVTPAQLWKASSRTSTCRCELGPAEKETTSQSELNADEALLKVAEDCCNTNDTEPKNVVSSLEAPTKTTNRLIALASACAAVGLFLATRGGLSGATLGELAVAALPYEEALSNGRPTVLEFYADWCEVCKEMAPDVYKVEQQYKDVVNFVMLNVDNTKWEQELDEFGVEALSKGEEKLPHSRIVGQFSNPELHQSSRMAGPRSHGTT</sequence>